<reference evidence="2 3" key="1">
    <citation type="submission" date="2021-06" db="EMBL/GenBank/DDBJ databases">
        <authorList>
            <person name="Kallberg Y."/>
            <person name="Tangrot J."/>
            <person name="Rosling A."/>
        </authorList>
    </citation>
    <scope>NUCLEOTIDE SEQUENCE [LARGE SCALE GENOMIC DNA]</scope>
    <source>
        <strain evidence="2 3">120-4 pot B 10/14</strain>
    </source>
</reference>
<protein>
    <submittedName>
        <fullName evidence="2">3136_t:CDS:1</fullName>
    </submittedName>
</protein>
<evidence type="ECO:0000313" key="2">
    <source>
        <dbReference type="EMBL" id="CAG8706669.1"/>
    </source>
</evidence>
<comment type="caution">
    <text evidence="2">The sequence shown here is derived from an EMBL/GenBank/DDBJ whole genome shotgun (WGS) entry which is preliminary data.</text>
</comment>
<dbReference type="EMBL" id="CAJVQB010007638">
    <property type="protein sequence ID" value="CAG8706669.1"/>
    <property type="molecule type" value="Genomic_DNA"/>
</dbReference>
<accession>A0ABN7UZB7</accession>
<evidence type="ECO:0000313" key="3">
    <source>
        <dbReference type="Proteomes" id="UP000789901"/>
    </source>
</evidence>
<feature type="region of interest" description="Disordered" evidence="1">
    <location>
        <begin position="1"/>
        <end position="38"/>
    </location>
</feature>
<proteinExistence type="predicted"/>
<organism evidence="2 3">
    <name type="scientific">Gigaspora margarita</name>
    <dbReference type="NCBI Taxonomy" id="4874"/>
    <lineage>
        <taxon>Eukaryota</taxon>
        <taxon>Fungi</taxon>
        <taxon>Fungi incertae sedis</taxon>
        <taxon>Mucoromycota</taxon>
        <taxon>Glomeromycotina</taxon>
        <taxon>Glomeromycetes</taxon>
        <taxon>Diversisporales</taxon>
        <taxon>Gigasporaceae</taxon>
        <taxon>Gigaspora</taxon>
    </lineage>
</organism>
<dbReference type="Proteomes" id="UP000789901">
    <property type="component" value="Unassembled WGS sequence"/>
</dbReference>
<name>A0ABN7UZB7_GIGMA</name>
<feature type="compositionally biased region" description="Basic and acidic residues" evidence="1">
    <location>
        <begin position="20"/>
        <end position="35"/>
    </location>
</feature>
<sequence>MSPGAAPKEHGQTSPKKPQGLKEDPPDQAKPKEATSKLAVMEQERVENAGLLQNDENQFDDADSMILTTQIRIRPIAIVVEPLHAMLREIANAFREASASVAAAAPPPLQETNLVCIEPFRGEEDEDTLEVKRTLLQWDNCDNQAADLNALAQYDIECVDSYAYNFKRLLCRVDPENHLPQPYVVRIFLGGLKPKIALWLSMANPRNLDEALVSAHKIEASGYYSERNGARAQN</sequence>
<feature type="non-terminal residue" evidence="2">
    <location>
        <position position="234"/>
    </location>
</feature>
<evidence type="ECO:0000256" key="1">
    <source>
        <dbReference type="SAM" id="MobiDB-lite"/>
    </source>
</evidence>
<gene>
    <name evidence="2" type="ORF">GMARGA_LOCUS12486</name>
</gene>
<keyword evidence="3" id="KW-1185">Reference proteome</keyword>